<dbReference type="InterPro" id="IPR016137">
    <property type="entry name" value="RGS"/>
</dbReference>
<evidence type="ECO:0000256" key="1">
    <source>
        <dbReference type="SAM" id="Phobius"/>
    </source>
</evidence>
<dbReference type="InterPro" id="IPR044926">
    <property type="entry name" value="RGS_subdomain_2"/>
</dbReference>
<evidence type="ECO:0000313" key="4">
    <source>
        <dbReference type="Proteomes" id="UP000193944"/>
    </source>
</evidence>
<dbReference type="Proteomes" id="UP000193944">
    <property type="component" value="Unassembled WGS sequence"/>
</dbReference>
<evidence type="ECO:0000313" key="3">
    <source>
        <dbReference type="EMBL" id="ORX87565.1"/>
    </source>
</evidence>
<feature type="transmembrane region" description="Helical" evidence="1">
    <location>
        <begin position="217"/>
        <end position="242"/>
    </location>
</feature>
<gene>
    <name evidence="3" type="ORF">BCR32DRAFT_289221</name>
</gene>
<feature type="transmembrane region" description="Helical" evidence="1">
    <location>
        <begin position="302"/>
        <end position="324"/>
    </location>
</feature>
<feature type="transmembrane region" description="Helical" evidence="1">
    <location>
        <begin position="38"/>
        <end position="59"/>
    </location>
</feature>
<accession>A0A1Y1XPH4</accession>
<comment type="caution">
    <text evidence="3">The sequence shown here is derived from an EMBL/GenBank/DDBJ whole genome shotgun (WGS) entry which is preliminary data.</text>
</comment>
<feature type="transmembrane region" description="Helical" evidence="1">
    <location>
        <begin position="254"/>
        <end position="275"/>
    </location>
</feature>
<dbReference type="PANTHER" id="PTHR10845:SF192">
    <property type="entry name" value="DOUBLE HIT, ISOFORM B"/>
    <property type="match status" value="1"/>
</dbReference>
<dbReference type="EMBL" id="MCFG01000007">
    <property type="protein sequence ID" value="ORX87565.1"/>
    <property type="molecule type" value="Genomic_DNA"/>
</dbReference>
<feature type="transmembrane region" description="Helical" evidence="1">
    <location>
        <begin position="71"/>
        <end position="90"/>
    </location>
</feature>
<dbReference type="InterPro" id="IPR036305">
    <property type="entry name" value="RGS_sf"/>
</dbReference>
<dbReference type="AlphaFoldDB" id="A0A1Y1XPH4"/>
<dbReference type="PROSITE" id="PS50132">
    <property type="entry name" value="RGS"/>
    <property type="match status" value="1"/>
</dbReference>
<organism evidence="3 4">
    <name type="scientific">Anaeromyces robustus</name>
    <dbReference type="NCBI Taxonomy" id="1754192"/>
    <lineage>
        <taxon>Eukaryota</taxon>
        <taxon>Fungi</taxon>
        <taxon>Fungi incertae sedis</taxon>
        <taxon>Chytridiomycota</taxon>
        <taxon>Chytridiomycota incertae sedis</taxon>
        <taxon>Neocallimastigomycetes</taxon>
        <taxon>Neocallimastigales</taxon>
        <taxon>Neocallimastigaceae</taxon>
        <taxon>Anaeromyces</taxon>
    </lineage>
</organism>
<reference evidence="3 4" key="2">
    <citation type="submission" date="2016-08" db="EMBL/GenBank/DDBJ databases">
        <title>Pervasive Adenine N6-methylation of Active Genes in Fungi.</title>
        <authorList>
            <consortium name="DOE Joint Genome Institute"/>
            <person name="Mondo S.J."/>
            <person name="Dannebaum R.O."/>
            <person name="Kuo R.C."/>
            <person name="Labutti K."/>
            <person name="Haridas S."/>
            <person name="Kuo A."/>
            <person name="Salamov A."/>
            <person name="Ahrendt S.R."/>
            <person name="Lipzen A."/>
            <person name="Sullivan W."/>
            <person name="Andreopoulos W.B."/>
            <person name="Clum A."/>
            <person name="Lindquist E."/>
            <person name="Daum C."/>
            <person name="Ramamoorthy G.K."/>
            <person name="Gryganskyi A."/>
            <person name="Culley D."/>
            <person name="Magnuson J.K."/>
            <person name="James T.Y."/>
            <person name="O'Malley M.A."/>
            <person name="Stajich J.E."/>
            <person name="Spatafora J.W."/>
            <person name="Visel A."/>
            <person name="Grigoriev I.V."/>
        </authorList>
    </citation>
    <scope>NUCLEOTIDE SEQUENCE [LARGE SCALE GENOMIC DNA]</scope>
    <source>
        <strain evidence="3 4">S4</strain>
    </source>
</reference>
<proteinExistence type="predicted"/>
<protein>
    <recommendedName>
        <fullName evidence="2">RGS domain-containing protein</fullName>
    </recommendedName>
</protein>
<dbReference type="SUPFAM" id="SSF48097">
    <property type="entry name" value="Regulator of G-protein signaling, RGS"/>
    <property type="match status" value="1"/>
</dbReference>
<feature type="transmembrane region" description="Helical" evidence="1">
    <location>
        <begin position="110"/>
        <end position="129"/>
    </location>
</feature>
<sequence>MIEKRTKFNTTFVNENEFKEYKERGFISYDGFKIEKTFYKVFFAVFVVFFGVSLILYYIFRKSYIIRQRGFTLSFIGGIITFLNVFIGFFPQLMKVPCALSVYNSNVLNVLVILIFFCRSLRVVLYYRYNIFKVTSVKKRELVLNSKKEEHVKEPNNYLAKIMKKINYILVAVIIIPTLISLLTTIIIHLSIEKGTCSFTEYEDAMINLKQNKGRSLFIVVQIFGGIYILISFIMTILLCFVKDVNTFGVKFECISTCILILIFNIINVILQVTASTNYDFNSSKHRRMYLDLFEITKGGKMLFIIVSIYMLFTSITLPIIHYLNARRINKKFKDEELNSKTYFNKVLNNSSLVNELRNIAIKEFSVENILFWENYKILQNMNYRHYVESKKAEEIGDISLLNQYDFEGYYQQQVQSFTTPTSIMENYSYDSNIPVPKEIIPYYKRFFDTFIDPNGSAVVNISNEVIKQIYNEIPLPSVGIFDAAKDEIVDIMYTTIYPVLLKKNEKYIKEILG</sequence>
<keyword evidence="4" id="KW-1185">Reference proteome</keyword>
<dbReference type="OrthoDB" id="2155392at2759"/>
<name>A0A1Y1XPH4_9FUNG</name>
<feature type="transmembrane region" description="Helical" evidence="1">
    <location>
        <begin position="168"/>
        <end position="192"/>
    </location>
</feature>
<keyword evidence="1" id="KW-0472">Membrane</keyword>
<keyword evidence="1" id="KW-1133">Transmembrane helix</keyword>
<dbReference type="PANTHER" id="PTHR10845">
    <property type="entry name" value="REGULATOR OF G PROTEIN SIGNALING"/>
    <property type="match status" value="1"/>
</dbReference>
<dbReference type="STRING" id="1754192.A0A1Y1XPH4"/>
<reference evidence="3 4" key="1">
    <citation type="submission" date="2016-08" db="EMBL/GenBank/DDBJ databases">
        <title>A Parts List for Fungal Cellulosomes Revealed by Comparative Genomics.</title>
        <authorList>
            <consortium name="DOE Joint Genome Institute"/>
            <person name="Haitjema C.H."/>
            <person name="Gilmore S.P."/>
            <person name="Henske J.K."/>
            <person name="Solomon K.V."/>
            <person name="De Groot R."/>
            <person name="Kuo A."/>
            <person name="Mondo S.J."/>
            <person name="Salamov A.A."/>
            <person name="Labutti K."/>
            <person name="Zhao Z."/>
            <person name="Chiniquy J."/>
            <person name="Barry K."/>
            <person name="Brewer H.M."/>
            <person name="Purvine S.O."/>
            <person name="Wright A.T."/>
            <person name="Boxma B."/>
            <person name="Van Alen T."/>
            <person name="Hackstein J.H."/>
            <person name="Baker S.E."/>
            <person name="Grigoriev I.V."/>
            <person name="O'Malley M.A."/>
        </authorList>
    </citation>
    <scope>NUCLEOTIDE SEQUENCE [LARGE SCALE GENOMIC DNA]</scope>
    <source>
        <strain evidence="3 4">S4</strain>
    </source>
</reference>
<dbReference type="Gene3D" id="1.10.167.10">
    <property type="entry name" value="Regulator of G-protein Signalling 4, domain 2"/>
    <property type="match status" value="1"/>
</dbReference>
<feature type="domain" description="RGS" evidence="2">
    <location>
        <begin position="343"/>
        <end position="503"/>
    </location>
</feature>
<keyword evidence="1" id="KW-0812">Transmembrane</keyword>
<evidence type="ECO:0000259" key="2">
    <source>
        <dbReference type="PROSITE" id="PS50132"/>
    </source>
</evidence>